<evidence type="ECO:0000313" key="7">
    <source>
        <dbReference type="Proteomes" id="UP000464657"/>
    </source>
</evidence>
<reference evidence="6 7" key="1">
    <citation type="journal article" date="2013" name="Int. J. Syst. Evol. Microbiol.">
        <title>Kordia antarctica sp. nov., isolated from Antarctic seawater.</title>
        <authorList>
            <person name="Baek K."/>
            <person name="Choi A."/>
            <person name="Kang I."/>
            <person name="Lee K."/>
            <person name="Cho J.C."/>
        </authorList>
    </citation>
    <scope>NUCLEOTIDE SEQUENCE [LARGE SCALE GENOMIC DNA]</scope>
    <source>
        <strain evidence="6 7">IMCC3317</strain>
    </source>
</reference>
<dbReference type="PROSITE" id="PS00687">
    <property type="entry name" value="ALDEHYDE_DEHYDR_GLU"/>
    <property type="match status" value="1"/>
</dbReference>
<dbReference type="RefSeq" id="WP_160131710.1">
    <property type="nucleotide sequence ID" value="NZ_CP019288.1"/>
</dbReference>
<dbReference type="GO" id="GO:0004777">
    <property type="term" value="F:succinate-semialdehyde dehydrogenase (NAD+) activity"/>
    <property type="evidence" value="ECO:0007669"/>
    <property type="project" value="TreeGrafter"/>
</dbReference>
<evidence type="ECO:0000256" key="2">
    <source>
        <dbReference type="ARBA" id="ARBA00023002"/>
    </source>
</evidence>
<dbReference type="AlphaFoldDB" id="A0A7L4ZR90"/>
<dbReference type="InterPro" id="IPR016163">
    <property type="entry name" value="Ald_DH_C"/>
</dbReference>
<dbReference type="PANTHER" id="PTHR43353:SF5">
    <property type="entry name" value="SUCCINATE-SEMIALDEHYDE DEHYDROGENASE, MITOCHONDRIAL"/>
    <property type="match status" value="1"/>
</dbReference>
<dbReference type="KEGG" id="kan:IMCC3317_46230"/>
<dbReference type="InterPro" id="IPR029510">
    <property type="entry name" value="Ald_DH_CS_GLU"/>
</dbReference>
<dbReference type="InterPro" id="IPR016160">
    <property type="entry name" value="Ald_DH_CS_CYS"/>
</dbReference>
<dbReference type="EC" id="1.2.1.20" evidence="6"/>
<keyword evidence="7" id="KW-1185">Reference proteome</keyword>
<evidence type="ECO:0000256" key="4">
    <source>
        <dbReference type="RuleBase" id="RU003345"/>
    </source>
</evidence>
<dbReference type="Pfam" id="PF00171">
    <property type="entry name" value="Aldedh"/>
    <property type="match status" value="1"/>
</dbReference>
<evidence type="ECO:0000256" key="3">
    <source>
        <dbReference type="PROSITE-ProRule" id="PRU10007"/>
    </source>
</evidence>
<gene>
    <name evidence="6" type="primary">davD</name>
    <name evidence="6" type="ORF">IMCC3317_46230</name>
</gene>
<dbReference type="InterPro" id="IPR016161">
    <property type="entry name" value="Ald_DH/histidinol_DH"/>
</dbReference>
<keyword evidence="2 4" id="KW-0560">Oxidoreductase</keyword>
<dbReference type="InterPro" id="IPR050740">
    <property type="entry name" value="Aldehyde_DH_Superfamily"/>
</dbReference>
<feature type="domain" description="Aldehyde dehydrogenase" evidence="5">
    <location>
        <begin position="20"/>
        <end position="479"/>
    </location>
</feature>
<comment type="similarity">
    <text evidence="1 4">Belongs to the aldehyde dehydrogenase family.</text>
</comment>
<sequence>MKTQNFGYKKLYIDGQLIDAASGEKQDVICPATGESIAQIAEAGKADALKALEAAQKGFKYWSKLSLAERTEWMLKLRSAILEKEHELRNAMVHEMGKTYAGAYEDIEAITNALSWYPDAMKNLREEQIPDYEGTHTHKMISKPAGVAVAYLAWNFPILNVGFKLGPALASGCSIIIKPSEMSPLSAYMIGEIAHSINFPAGVINILAGTVSEVAQTLTTSKIPAVITMIGSTTTGQKVIAESTTSIKKLGMELGGNAPFIVFEDADFDTALNLAVALRFGNSGQVCVAANRILVHTSIYDKFIKAYVEKVSKLKVGFGTKENEDVFMGPVVSKKDRDRMFDLIEDATSKGATLEYGGKIPDYLPETGFWIEPTVVSGITPEMKLFTQETFGPVAGIMSFDTDEEVLALANDTEFGLASYIFTNNHKRIEHFTEELEFGEIQINGVKYAIYLPHGGIKNSGIGHDCSHLALDDYLVKKRVSTAKM</sequence>
<dbReference type="CDD" id="cd07103">
    <property type="entry name" value="ALDH_F5_SSADH_GabD"/>
    <property type="match status" value="1"/>
</dbReference>
<dbReference type="OrthoDB" id="9762913at2"/>
<dbReference type="EMBL" id="CP019288">
    <property type="protein sequence ID" value="QHI39218.1"/>
    <property type="molecule type" value="Genomic_DNA"/>
</dbReference>
<evidence type="ECO:0000256" key="1">
    <source>
        <dbReference type="ARBA" id="ARBA00009986"/>
    </source>
</evidence>
<dbReference type="GO" id="GO:0009450">
    <property type="term" value="P:gamma-aminobutyric acid catabolic process"/>
    <property type="evidence" value="ECO:0007669"/>
    <property type="project" value="TreeGrafter"/>
</dbReference>
<dbReference type="PANTHER" id="PTHR43353">
    <property type="entry name" value="SUCCINATE-SEMIALDEHYDE DEHYDROGENASE, MITOCHONDRIAL"/>
    <property type="match status" value="1"/>
</dbReference>
<dbReference type="Gene3D" id="3.40.309.10">
    <property type="entry name" value="Aldehyde Dehydrogenase, Chain A, domain 2"/>
    <property type="match status" value="1"/>
</dbReference>
<evidence type="ECO:0000259" key="5">
    <source>
        <dbReference type="Pfam" id="PF00171"/>
    </source>
</evidence>
<evidence type="ECO:0000313" key="6">
    <source>
        <dbReference type="EMBL" id="QHI39218.1"/>
    </source>
</evidence>
<protein>
    <submittedName>
        <fullName evidence="6">Glutarate-semialdehyde dehydrogenase DavD</fullName>
        <ecNumber evidence="6">1.2.1.20</ecNumber>
    </submittedName>
</protein>
<proteinExistence type="inferred from homology"/>
<accession>A0A7L4ZR90</accession>
<dbReference type="Gene3D" id="3.40.605.10">
    <property type="entry name" value="Aldehyde Dehydrogenase, Chain A, domain 1"/>
    <property type="match status" value="1"/>
</dbReference>
<dbReference type="SUPFAM" id="SSF53720">
    <property type="entry name" value="ALDH-like"/>
    <property type="match status" value="1"/>
</dbReference>
<dbReference type="InterPro" id="IPR015590">
    <property type="entry name" value="Aldehyde_DH_dom"/>
</dbReference>
<name>A0A7L4ZR90_9FLAO</name>
<dbReference type="FunFam" id="3.40.605.10:FF:000007">
    <property type="entry name" value="NAD/NADP-dependent betaine aldehyde dehydrogenase"/>
    <property type="match status" value="1"/>
</dbReference>
<dbReference type="FunFam" id="3.40.309.10:FF:000009">
    <property type="entry name" value="Aldehyde dehydrogenase A"/>
    <property type="match status" value="1"/>
</dbReference>
<organism evidence="6 7">
    <name type="scientific">Kordia antarctica</name>
    <dbReference type="NCBI Taxonomy" id="1218801"/>
    <lineage>
        <taxon>Bacteria</taxon>
        <taxon>Pseudomonadati</taxon>
        <taxon>Bacteroidota</taxon>
        <taxon>Flavobacteriia</taxon>
        <taxon>Flavobacteriales</taxon>
        <taxon>Flavobacteriaceae</taxon>
        <taxon>Kordia</taxon>
    </lineage>
</organism>
<dbReference type="PROSITE" id="PS00070">
    <property type="entry name" value="ALDEHYDE_DEHYDR_CYS"/>
    <property type="match status" value="1"/>
</dbReference>
<dbReference type="InterPro" id="IPR016162">
    <property type="entry name" value="Ald_DH_N"/>
</dbReference>
<dbReference type="GO" id="GO:0102810">
    <property type="term" value="F:glutarate-semialdehyde dehydrogenase (NADP+) activity"/>
    <property type="evidence" value="ECO:0007669"/>
    <property type="project" value="UniProtKB-EC"/>
</dbReference>
<feature type="active site" evidence="3">
    <location>
        <position position="253"/>
    </location>
</feature>
<dbReference type="Proteomes" id="UP000464657">
    <property type="component" value="Chromosome"/>
</dbReference>